<proteinExistence type="inferred from homology"/>
<dbReference type="SUPFAM" id="SSF51905">
    <property type="entry name" value="FAD/NAD(P)-binding domain"/>
    <property type="match status" value="1"/>
</dbReference>
<sequence>MTDPAGRDVAVVRAGLEKAEELAVAMEPLAHPVDGTPLHALPDADLRARVGAYWHPVGTCAMGPADDPRSVVDGQGAVHGVAGLRVADASVLPTVPAANTQLPVLAVAEMLADTLRT</sequence>
<evidence type="ECO:0000313" key="3">
    <source>
        <dbReference type="EMBL" id="MFG3015834.1"/>
    </source>
</evidence>
<accession>A0ABW7BFE6</accession>
<evidence type="ECO:0000259" key="2">
    <source>
        <dbReference type="Pfam" id="PF05199"/>
    </source>
</evidence>
<name>A0ABW7BFE6_9ACTN</name>
<dbReference type="Gene3D" id="3.50.50.60">
    <property type="entry name" value="FAD/NAD(P)-binding domain"/>
    <property type="match status" value="1"/>
</dbReference>
<dbReference type="PANTHER" id="PTHR11552">
    <property type="entry name" value="GLUCOSE-METHANOL-CHOLINE GMC OXIDOREDUCTASE"/>
    <property type="match status" value="1"/>
</dbReference>
<comment type="similarity">
    <text evidence="1">Belongs to the GMC oxidoreductase family.</text>
</comment>
<organism evidence="3 4">
    <name type="scientific">Streptomyces cinerochromogenes</name>
    <dbReference type="NCBI Taxonomy" id="66422"/>
    <lineage>
        <taxon>Bacteria</taxon>
        <taxon>Bacillati</taxon>
        <taxon>Actinomycetota</taxon>
        <taxon>Actinomycetes</taxon>
        <taxon>Kitasatosporales</taxon>
        <taxon>Streptomycetaceae</taxon>
        <taxon>Streptomyces</taxon>
    </lineage>
</organism>
<reference evidence="3 4" key="1">
    <citation type="submission" date="2024-10" db="EMBL/GenBank/DDBJ databases">
        <title>The Natural Products Discovery Center: Release of the First 8490 Sequenced Strains for Exploring Actinobacteria Biosynthetic Diversity.</title>
        <authorList>
            <person name="Kalkreuter E."/>
            <person name="Kautsar S.A."/>
            <person name="Yang D."/>
            <person name="Bader C.D."/>
            <person name="Teijaro C.N."/>
            <person name="Fluegel L."/>
            <person name="Davis C.M."/>
            <person name="Simpson J.R."/>
            <person name="Lauterbach L."/>
            <person name="Steele A.D."/>
            <person name="Gui C."/>
            <person name="Meng S."/>
            <person name="Li G."/>
            <person name="Viehrig K."/>
            <person name="Ye F."/>
            <person name="Su P."/>
            <person name="Kiefer A.F."/>
            <person name="Nichols A."/>
            <person name="Cepeda A.J."/>
            <person name="Yan W."/>
            <person name="Fan B."/>
            <person name="Jiang Y."/>
            <person name="Adhikari A."/>
            <person name="Zheng C.-J."/>
            <person name="Schuster L."/>
            <person name="Cowan T.M."/>
            <person name="Smanski M.J."/>
            <person name="Chevrette M.G."/>
            <person name="De Carvalho L.P.S."/>
            <person name="Shen B."/>
        </authorList>
    </citation>
    <scope>NUCLEOTIDE SEQUENCE [LARGE SCALE GENOMIC DNA]</scope>
    <source>
        <strain evidence="3 4">NPDC048320</strain>
    </source>
</reference>
<comment type="caution">
    <text evidence="3">The sequence shown here is derived from an EMBL/GenBank/DDBJ whole genome shotgun (WGS) entry which is preliminary data.</text>
</comment>
<gene>
    <name evidence="3" type="ORF">ACGFZB_36405</name>
</gene>
<dbReference type="InterPro" id="IPR036188">
    <property type="entry name" value="FAD/NAD-bd_sf"/>
</dbReference>
<dbReference type="Gene3D" id="3.30.410.40">
    <property type="match status" value="1"/>
</dbReference>
<feature type="domain" description="Glucose-methanol-choline oxidoreductase C-terminal" evidence="2">
    <location>
        <begin position="6"/>
        <end position="108"/>
    </location>
</feature>
<dbReference type="EMBL" id="JBICYV010000023">
    <property type="protein sequence ID" value="MFG3015834.1"/>
    <property type="molecule type" value="Genomic_DNA"/>
</dbReference>
<keyword evidence="4" id="KW-1185">Reference proteome</keyword>
<evidence type="ECO:0000313" key="4">
    <source>
        <dbReference type="Proteomes" id="UP001604267"/>
    </source>
</evidence>
<dbReference type="InterPro" id="IPR007867">
    <property type="entry name" value="GMC_OxRtase_C"/>
</dbReference>
<dbReference type="Pfam" id="PF05199">
    <property type="entry name" value="GMC_oxred_C"/>
    <property type="match status" value="1"/>
</dbReference>
<evidence type="ECO:0000256" key="1">
    <source>
        <dbReference type="ARBA" id="ARBA00010790"/>
    </source>
</evidence>
<dbReference type="PANTHER" id="PTHR11552:SF147">
    <property type="entry name" value="CHOLINE DEHYDROGENASE, MITOCHONDRIAL"/>
    <property type="match status" value="1"/>
</dbReference>
<dbReference type="RefSeq" id="WP_392824152.1">
    <property type="nucleotide sequence ID" value="NZ_JBICYV010000023.1"/>
</dbReference>
<dbReference type="InterPro" id="IPR012132">
    <property type="entry name" value="GMC_OxRdtase"/>
</dbReference>
<dbReference type="Proteomes" id="UP001604267">
    <property type="component" value="Unassembled WGS sequence"/>
</dbReference>
<protein>
    <submittedName>
        <fullName evidence="3">GMC oxidoreductase</fullName>
    </submittedName>
</protein>